<dbReference type="Gene3D" id="2.40.70.10">
    <property type="entry name" value="Acid Proteases"/>
    <property type="match status" value="1"/>
</dbReference>
<dbReference type="SUPFAM" id="SSF50630">
    <property type="entry name" value="Acid proteases"/>
    <property type="match status" value="1"/>
</dbReference>
<organism evidence="2 3">
    <name type="scientific">Eragrostis curvula</name>
    <name type="common">weeping love grass</name>
    <dbReference type="NCBI Taxonomy" id="38414"/>
    <lineage>
        <taxon>Eukaryota</taxon>
        <taxon>Viridiplantae</taxon>
        <taxon>Streptophyta</taxon>
        <taxon>Embryophyta</taxon>
        <taxon>Tracheophyta</taxon>
        <taxon>Spermatophyta</taxon>
        <taxon>Magnoliopsida</taxon>
        <taxon>Liliopsida</taxon>
        <taxon>Poales</taxon>
        <taxon>Poaceae</taxon>
        <taxon>PACMAD clade</taxon>
        <taxon>Chloridoideae</taxon>
        <taxon>Eragrostideae</taxon>
        <taxon>Eragrostidinae</taxon>
        <taxon>Eragrostis</taxon>
    </lineage>
</organism>
<feature type="compositionally biased region" description="Polar residues" evidence="1">
    <location>
        <begin position="118"/>
        <end position="129"/>
    </location>
</feature>
<evidence type="ECO:0000313" key="2">
    <source>
        <dbReference type="EMBL" id="TVU23259.1"/>
    </source>
</evidence>
<feature type="non-terminal residue" evidence="2">
    <location>
        <position position="1"/>
    </location>
</feature>
<reference evidence="2 3" key="1">
    <citation type="journal article" date="2019" name="Sci. Rep.">
        <title>A high-quality genome of Eragrostis curvula grass provides insights into Poaceae evolution and supports new strategies to enhance forage quality.</title>
        <authorList>
            <person name="Carballo J."/>
            <person name="Santos B.A.C.M."/>
            <person name="Zappacosta D."/>
            <person name="Garbus I."/>
            <person name="Selva J.P."/>
            <person name="Gallo C.A."/>
            <person name="Diaz A."/>
            <person name="Albertini E."/>
            <person name="Caccamo M."/>
            <person name="Echenique V."/>
        </authorList>
    </citation>
    <scope>NUCLEOTIDE SEQUENCE [LARGE SCALE GENOMIC DNA]</scope>
    <source>
        <strain evidence="3">cv. Victoria</strain>
        <tissue evidence="2">Leaf</tissue>
    </source>
</reference>
<evidence type="ECO:0000256" key="1">
    <source>
        <dbReference type="SAM" id="MobiDB-lite"/>
    </source>
</evidence>
<dbReference type="EMBL" id="RWGY01000013">
    <property type="protein sequence ID" value="TVU23259.1"/>
    <property type="molecule type" value="Genomic_DNA"/>
</dbReference>
<accession>A0A5J9UHL2</accession>
<gene>
    <name evidence="2" type="ORF">EJB05_25613</name>
</gene>
<name>A0A5J9UHL2_9POAL</name>
<dbReference type="AlphaFoldDB" id="A0A5J9UHL2"/>
<dbReference type="InterPro" id="IPR021109">
    <property type="entry name" value="Peptidase_aspartic_dom_sf"/>
</dbReference>
<evidence type="ECO:0008006" key="4">
    <source>
        <dbReference type="Google" id="ProtNLM"/>
    </source>
</evidence>
<evidence type="ECO:0000313" key="3">
    <source>
        <dbReference type="Proteomes" id="UP000324897"/>
    </source>
</evidence>
<proteinExistence type="predicted"/>
<dbReference type="Gramene" id="TVU23259">
    <property type="protein sequence ID" value="TVU23259"/>
    <property type="gene ID" value="EJB05_25613"/>
</dbReference>
<sequence>MEIQRRETTRLGSGVGGVGSTRVHPGFAPPFHSVLSALFALAKSPVLSPPDEGIADEGTASLRRLVSWYLFVASSIDMLPNLSDFHGFCVRFLPPPFYGFAAGGGSRRRGDVECARTGNPSRMATSSSPPAAGRSEDALIIRLSDDKKAKAILQAILLLRPRADGEAARTSGGSAEVTLPPSKLFVVFEEGQQVACLAVLPGDRTFIVGALPQVDTRFTFDLDANAVFLRPENCQRDTRTGTTT</sequence>
<keyword evidence="3" id="KW-1185">Reference proteome</keyword>
<protein>
    <recommendedName>
        <fullName evidence="4">Xylanase inhibitor C-terminal domain-containing protein</fullName>
    </recommendedName>
</protein>
<comment type="caution">
    <text evidence="2">The sequence shown here is derived from an EMBL/GenBank/DDBJ whole genome shotgun (WGS) entry which is preliminary data.</text>
</comment>
<dbReference type="Proteomes" id="UP000324897">
    <property type="component" value="Chromosome 2"/>
</dbReference>
<feature type="region of interest" description="Disordered" evidence="1">
    <location>
        <begin position="104"/>
        <end position="133"/>
    </location>
</feature>